<protein>
    <submittedName>
        <fullName evidence="2">Uncharacterized protein</fullName>
    </submittedName>
</protein>
<keyword evidence="1" id="KW-0812">Transmembrane</keyword>
<sequence length="59" mass="7131">ARWNIEKRMQHKKYQRKYKFSLVFGPTLWGHHIALQVVLNKYQLRATVLNGVLFIYIIT</sequence>
<dbReference type="EMBL" id="JAGZZP010000017">
    <property type="protein sequence ID" value="MBS6535697.1"/>
    <property type="molecule type" value="Genomic_DNA"/>
</dbReference>
<evidence type="ECO:0000313" key="2">
    <source>
        <dbReference type="EMBL" id="MBS6535697.1"/>
    </source>
</evidence>
<evidence type="ECO:0000313" key="3">
    <source>
        <dbReference type="Proteomes" id="UP000748991"/>
    </source>
</evidence>
<dbReference type="RefSeq" id="WP_278638383.1">
    <property type="nucleotide sequence ID" value="NZ_JAGZZP010000017.1"/>
</dbReference>
<evidence type="ECO:0000256" key="1">
    <source>
        <dbReference type="SAM" id="Phobius"/>
    </source>
</evidence>
<accession>A0A943XVA3</accession>
<name>A0A943XVA3_9FIRM</name>
<feature type="transmembrane region" description="Helical" evidence="1">
    <location>
        <begin position="20"/>
        <end position="39"/>
    </location>
</feature>
<proteinExistence type="predicted"/>
<reference evidence="2" key="1">
    <citation type="submission" date="2021-02" db="EMBL/GenBank/DDBJ databases">
        <title>Infant gut strain persistence is associated with maternal origin, phylogeny, and functional potential including surface adhesion and iron acquisition.</title>
        <authorList>
            <person name="Lou Y.C."/>
        </authorList>
    </citation>
    <scope>NUCLEOTIDE SEQUENCE</scope>
    <source>
        <strain evidence="2">L3_060_052G1_dasL3_060_052G1_concoct_1</strain>
    </source>
</reference>
<keyword evidence="1" id="KW-0472">Membrane</keyword>
<dbReference type="AlphaFoldDB" id="A0A943XVA3"/>
<comment type="caution">
    <text evidence="2">The sequence shown here is derived from an EMBL/GenBank/DDBJ whole genome shotgun (WGS) entry which is preliminary data.</text>
</comment>
<dbReference type="Proteomes" id="UP000748991">
    <property type="component" value="Unassembled WGS sequence"/>
</dbReference>
<gene>
    <name evidence="2" type="ORF">KH327_07680</name>
</gene>
<feature type="non-terminal residue" evidence="2">
    <location>
        <position position="1"/>
    </location>
</feature>
<keyword evidence="1" id="KW-1133">Transmembrane helix</keyword>
<organism evidence="2 3">
    <name type="scientific">Peptoniphilus harei</name>
    <dbReference type="NCBI Taxonomy" id="54005"/>
    <lineage>
        <taxon>Bacteria</taxon>
        <taxon>Bacillati</taxon>
        <taxon>Bacillota</taxon>
        <taxon>Tissierellia</taxon>
        <taxon>Tissierellales</taxon>
        <taxon>Peptoniphilaceae</taxon>
        <taxon>Peptoniphilus</taxon>
    </lineage>
</organism>